<accession>A0A284RIS4</accession>
<dbReference type="EMBL" id="FUEG01000009">
    <property type="protein sequence ID" value="SJL08607.1"/>
    <property type="molecule type" value="Genomic_DNA"/>
</dbReference>
<dbReference type="AlphaFoldDB" id="A0A284RIS4"/>
<evidence type="ECO:0000313" key="3">
    <source>
        <dbReference type="Proteomes" id="UP000219338"/>
    </source>
</evidence>
<dbReference type="InterPro" id="IPR024983">
    <property type="entry name" value="CHAT_dom"/>
</dbReference>
<name>A0A284RIS4_ARMOS</name>
<dbReference type="OrthoDB" id="9991317at2759"/>
<feature type="domain" description="CHAT" evidence="1">
    <location>
        <begin position="931"/>
        <end position="1216"/>
    </location>
</feature>
<organism evidence="2 3">
    <name type="scientific">Armillaria ostoyae</name>
    <name type="common">Armillaria root rot fungus</name>
    <dbReference type="NCBI Taxonomy" id="47428"/>
    <lineage>
        <taxon>Eukaryota</taxon>
        <taxon>Fungi</taxon>
        <taxon>Dikarya</taxon>
        <taxon>Basidiomycota</taxon>
        <taxon>Agaricomycotina</taxon>
        <taxon>Agaricomycetes</taxon>
        <taxon>Agaricomycetidae</taxon>
        <taxon>Agaricales</taxon>
        <taxon>Marasmiineae</taxon>
        <taxon>Physalacriaceae</taxon>
        <taxon>Armillaria</taxon>
    </lineage>
</organism>
<dbReference type="Gene3D" id="1.25.40.10">
    <property type="entry name" value="Tetratricopeptide repeat domain"/>
    <property type="match status" value="1"/>
</dbReference>
<dbReference type="STRING" id="47428.A0A284RIS4"/>
<gene>
    <name evidence="2" type="ORF">ARMOST_11974</name>
</gene>
<dbReference type="Pfam" id="PF12770">
    <property type="entry name" value="CHAT"/>
    <property type="match status" value="1"/>
</dbReference>
<protein>
    <recommendedName>
        <fullName evidence="1">CHAT domain-containing protein</fullName>
    </recommendedName>
</protein>
<dbReference type="InterPro" id="IPR011990">
    <property type="entry name" value="TPR-like_helical_dom_sf"/>
</dbReference>
<evidence type="ECO:0000313" key="2">
    <source>
        <dbReference type="EMBL" id="SJL08607.1"/>
    </source>
</evidence>
<keyword evidence="3" id="KW-1185">Reference proteome</keyword>
<dbReference type="OMA" id="ICEVAGM"/>
<dbReference type="Proteomes" id="UP000219338">
    <property type="component" value="Unassembled WGS sequence"/>
</dbReference>
<evidence type="ECO:0000259" key="1">
    <source>
        <dbReference type="Pfam" id="PF12770"/>
    </source>
</evidence>
<reference evidence="3" key="1">
    <citation type="journal article" date="2017" name="Nat. Ecol. Evol.">
        <title>Genome expansion and lineage-specific genetic innovations in the forest pathogenic fungi Armillaria.</title>
        <authorList>
            <person name="Sipos G."/>
            <person name="Prasanna A.N."/>
            <person name="Walter M.C."/>
            <person name="O'Connor E."/>
            <person name="Balint B."/>
            <person name="Krizsan K."/>
            <person name="Kiss B."/>
            <person name="Hess J."/>
            <person name="Varga T."/>
            <person name="Slot J."/>
            <person name="Riley R."/>
            <person name="Boka B."/>
            <person name="Rigling D."/>
            <person name="Barry K."/>
            <person name="Lee J."/>
            <person name="Mihaltcheva S."/>
            <person name="LaButti K."/>
            <person name="Lipzen A."/>
            <person name="Waldron R."/>
            <person name="Moloney N.M."/>
            <person name="Sperisen C."/>
            <person name="Kredics L."/>
            <person name="Vagvoelgyi C."/>
            <person name="Patrignani A."/>
            <person name="Fitzpatrick D."/>
            <person name="Nagy I."/>
            <person name="Doyle S."/>
            <person name="Anderson J.B."/>
            <person name="Grigoriev I.V."/>
            <person name="Gueldener U."/>
            <person name="Muensterkoetter M."/>
            <person name="Nagy L.G."/>
        </authorList>
    </citation>
    <scope>NUCLEOTIDE SEQUENCE [LARGE SCALE GENOMIC DNA]</scope>
    <source>
        <strain evidence="3">C18/9</strain>
    </source>
</reference>
<proteinExistence type="predicted"/>
<sequence>MDHTEDTTFVNEILTTREDGLPTLQWNIQYPESLRRELLAQGMTEAEWDEMQENVGLPTCAQSSAISHLHIQANRILNGPEATNLFSGLMSTSDEQIIPAQFALMEDEQRDEDESEGDEDEEFFSALSCQTDASDTLQEEALIVSPYIRFHKLYLMFYQRSHSNENSSIPGSPSSASQEIDDDDDDDTYIDILIYGIAVARGALRDLKLGALDDARWSSFMEDCDAVNNQVIAHLTKDLAPWYLSFASLYTMALYRHSEISDSHRTTDLNRLVDFGESAISAVEQCSPAAPDIAAIHHNVGNGYYLRSHTTSGDDIDRAIEHFDLAIAMGSTAPGSMAMFLTCSARALASRYEKSHNFEDLQSAIDKNEDALSLVSSDDPILNNTRVICLINGGNLLIHRYDRALHRDIAYLEKAISYLQEALQLREQVDSDTSRPLQALGHAKLRYFFRTLSAPSLAGAVDCFEKATFVGEGHVSFPWIAHNLALGHAVSHFFSKKPDPNQGSADLAKAIMWIEKALKYRPFPHAHRPSSLLIYSWCLLEILQTPSIFQESHLQKLESSLQELEKGDTTAVATALKHRACLATWRYNETRDPKYLVDSLQYSEAAMKTAQDFHHGQYPFSPVDICEVAGMRLQVLKLKNNDTVIKRQIDEAFESFEHASSLSASTCDIMDQLSIASVWVSQALEMKHRSMVVAYPVLLRILRGCINLNPAIEIRHAIAEILRPISPADVAAAIMGSSDPNLAEAAELLEYGRDIVLSHIRAMRRDDERIRNLESMDSEAVVRFEAVCNQLDRNIHGLFLSSGWKWTSAFVPGEIADTKTPLTWEDFLQRHSSDMQEREAMSAQLQSKDIPPIGSSPSYAELKQAANGGTVIIFNFSKYGCDALIIVEGKELPVRVSLGGEKEYQYFVKLASALGSSLKLVDTVESDGKLQKVLKALWGKAVEPVTKELKALGVEIGSRIWLLPTGLARLFPLHAAGPYKRKGFDPSDLSSLYAISYISTLGTLLTAKASRTLDEPPSVLFIGDDGKGIPAVEELPYVKTERDTIAKEFGDRATCMFGEQATLDTVLVNLPKHPWVHFGCHGTFDPITPFQSCFTLNGGQKLTLPAIMRARSPQGEFAFYSACNTASSPDHTSGEVVNLASAMEVCGFRSVVGTLYPIHDDFAADVCREFYKSARSRGWTDAAYSLKDCILELRRKMWEEAEELGIRKWIAYIHIGA</sequence>